<evidence type="ECO:0000313" key="3">
    <source>
        <dbReference type="Proteomes" id="UP000230233"/>
    </source>
</evidence>
<dbReference type="Proteomes" id="UP000230233">
    <property type="component" value="Chromosome IV"/>
</dbReference>
<evidence type="ECO:0000313" key="2">
    <source>
        <dbReference type="EMBL" id="PIC33258.1"/>
    </source>
</evidence>
<feature type="chain" id="PRO_5013794736" description="Phlebovirus glycoprotein G2 fusion domain-containing protein" evidence="1">
    <location>
        <begin position="25"/>
        <end position="105"/>
    </location>
</feature>
<dbReference type="AlphaFoldDB" id="A0A2G5U180"/>
<evidence type="ECO:0000256" key="1">
    <source>
        <dbReference type="SAM" id="SignalP"/>
    </source>
</evidence>
<proteinExistence type="predicted"/>
<reference evidence="3" key="1">
    <citation type="submission" date="2017-10" db="EMBL/GenBank/DDBJ databases">
        <title>Rapid genome shrinkage in a self-fertile nematode reveals novel sperm competition proteins.</title>
        <authorList>
            <person name="Yin D."/>
            <person name="Schwarz E.M."/>
            <person name="Thomas C.G."/>
            <person name="Felde R.L."/>
            <person name="Korf I.F."/>
            <person name="Cutter A.D."/>
            <person name="Schartner C.M."/>
            <person name="Ralston E.J."/>
            <person name="Meyer B.J."/>
            <person name="Haag E.S."/>
        </authorList>
    </citation>
    <scope>NUCLEOTIDE SEQUENCE [LARGE SCALE GENOMIC DNA]</scope>
    <source>
        <strain evidence="3">JU1422</strain>
    </source>
</reference>
<organism evidence="2 3">
    <name type="scientific">Caenorhabditis nigoni</name>
    <dbReference type="NCBI Taxonomy" id="1611254"/>
    <lineage>
        <taxon>Eukaryota</taxon>
        <taxon>Metazoa</taxon>
        <taxon>Ecdysozoa</taxon>
        <taxon>Nematoda</taxon>
        <taxon>Chromadorea</taxon>
        <taxon>Rhabditida</taxon>
        <taxon>Rhabditina</taxon>
        <taxon>Rhabditomorpha</taxon>
        <taxon>Rhabditoidea</taxon>
        <taxon>Rhabditidae</taxon>
        <taxon>Peloderinae</taxon>
        <taxon>Caenorhabditis</taxon>
    </lineage>
</organism>
<evidence type="ECO:0008006" key="4">
    <source>
        <dbReference type="Google" id="ProtNLM"/>
    </source>
</evidence>
<accession>A0A2G5U180</accession>
<dbReference type="STRING" id="1611254.A0A2G5U180"/>
<keyword evidence="1" id="KW-0732">Signal</keyword>
<dbReference type="EMBL" id="PDUG01000004">
    <property type="protein sequence ID" value="PIC33258.1"/>
    <property type="molecule type" value="Genomic_DNA"/>
</dbReference>
<feature type="signal peptide" evidence="1">
    <location>
        <begin position="1"/>
        <end position="24"/>
    </location>
</feature>
<dbReference type="OrthoDB" id="6130531at2759"/>
<keyword evidence="3" id="KW-1185">Reference proteome</keyword>
<protein>
    <recommendedName>
        <fullName evidence="4">Phlebovirus glycoprotein G2 fusion domain-containing protein</fullName>
    </recommendedName>
</protein>
<gene>
    <name evidence="2" type="primary">Cnig_chr_IV.g13301</name>
    <name evidence="2" type="ORF">B9Z55_013301</name>
</gene>
<comment type="caution">
    <text evidence="2">The sequence shown here is derived from an EMBL/GenBank/DDBJ whole genome shotgun (WGS) entry which is preliminary data.</text>
</comment>
<name>A0A2G5U180_9PELO</name>
<sequence>MSIIQRMRATGTLVLLLCIFGASGERPKITDSDGNLLLKISDIPIGSCGNDSYSGLAFMNGELEKCDRWNNTVCDKANIELPWKMIISKLEGSVLWKTTSPMIVS</sequence>